<organism evidence="1 2">
    <name type="scientific">Ridgeia piscesae</name>
    <name type="common">Tubeworm</name>
    <dbReference type="NCBI Taxonomy" id="27915"/>
    <lineage>
        <taxon>Eukaryota</taxon>
        <taxon>Metazoa</taxon>
        <taxon>Spiralia</taxon>
        <taxon>Lophotrochozoa</taxon>
        <taxon>Annelida</taxon>
        <taxon>Polychaeta</taxon>
        <taxon>Sedentaria</taxon>
        <taxon>Canalipalpata</taxon>
        <taxon>Sabellida</taxon>
        <taxon>Siboglinidae</taxon>
        <taxon>Ridgeia</taxon>
    </lineage>
</organism>
<name>A0AAD9MJA5_RIDPI</name>
<evidence type="ECO:0000313" key="1">
    <source>
        <dbReference type="EMBL" id="KAK2138172.1"/>
    </source>
</evidence>
<dbReference type="AlphaFoldDB" id="A0AAD9MJA5"/>
<comment type="caution">
    <text evidence="1">The sequence shown here is derived from an EMBL/GenBank/DDBJ whole genome shotgun (WGS) entry which is preliminary data.</text>
</comment>
<gene>
    <name evidence="1" type="ORF">NP493_8414g00000</name>
</gene>
<protein>
    <submittedName>
        <fullName evidence="1">Uncharacterized protein</fullName>
    </submittedName>
</protein>
<evidence type="ECO:0000313" key="2">
    <source>
        <dbReference type="Proteomes" id="UP001209878"/>
    </source>
</evidence>
<reference evidence="1" key="1">
    <citation type="journal article" date="2023" name="Mol. Biol. Evol.">
        <title>Third-Generation Sequencing Reveals the Adaptive Role of the Epigenome in Three Deep-Sea Polychaetes.</title>
        <authorList>
            <person name="Perez M."/>
            <person name="Aroh O."/>
            <person name="Sun Y."/>
            <person name="Lan Y."/>
            <person name="Juniper S.K."/>
            <person name="Young C.R."/>
            <person name="Angers B."/>
            <person name="Qian P.Y."/>
        </authorList>
    </citation>
    <scope>NUCLEOTIDE SEQUENCE</scope>
    <source>
        <strain evidence="1">R07B-5</strain>
    </source>
</reference>
<dbReference type="EMBL" id="JAODUO010008403">
    <property type="protein sequence ID" value="KAK2138172.1"/>
    <property type="molecule type" value="Genomic_DNA"/>
</dbReference>
<proteinExistence type="predicted"/>
<keyword evidence="2" id="KW-1185">Reference proteome</keyword>
<dbReference type="Proteomes" id="UP001209878">
    <property type="component" value="Unassembled WGS sequence"/>
</dbReference>
<sequence length="105" mass="11710">MFLFAIEKLWAHPCAHSIASFLELNTVSLLRKPHVACAGVTFTGWFSALLTFSCPFMTHQVPGNVNDRVMTIIQHHCHLADAVPTCIFSFRQMATPPGLQDTLVR</sequence>
<accession>A0AAD9MJA5</accession>